<feature type="repeat" description="ANK" evidence="2">
    <location>
        <begin position="1239"/>
        <end position="1268"/>
    </location>
</feature>
<dbReference type="PANTHER" id="PTHR46082">
    <property type="entry name" value="ATP/GTP-BINDING PROTEIN-RELATED"/>
    <property type="match status" value="1"/>
</dbReference>
<accession>A0A072NVQ0</accession>
<feature type="repeat" description="ANK" evidence="2">
    <location>
        <begin position="1170"/>
        <end position="1202"/>
    </location>
</feature>
<keyword evidence="1" id="KW-0677">Repeat</keyword>
<sequence>MATLIDGSFNPRKRPRLSHADYTVACVCPLAVELAPLRAMLDTIHEDLPAQRNHNAYVLGEVGKHNVVLVVLSGIGNNHSGIAATQVLNDFPSIRFVLLVGIGGGVPSAGFQRMDSVRLGDVVVSQPTDTSGGVIQFDRGKLHDGDFFERTGCLNKPPAFLTATVEKLKAKHWQEGNQIRELIADMLSRNQHMNMAYTFPGSEQDQLFESGYYHTGGEHCQQCDVTRVRHREERVNSLLNVHYGAIGSSNSVIKSAMERDSLRKSYNILCVEMEAAGLMDAFDSCLVIRGICDYADSHKNAQWQPFAAAAAAAYAKEFLLTIPAQQQSDAHMPTMLSEHNRDLSHAFQRDDNTFQQQPDSFSVDGATYKRLLDSLTFQRMNSRLLNISRALSQTCQWIFEDETFKTWIARHKSNDHHGFLWIKSKAGSGKSTIMAEILNTLKRTHSKNVILSYFFNAQAPGYLEKSSIGMYRSLVHQLLRTCQSTHQHFVELFSTKVQGDNVDEWSAVELQGFLTHIIEKVGGQPIDILIDALDEGDDSDVRQMVAFLEDLSTRAVNHSTLLRVCLSSRHYPHISIRQGLYIALEHQDGHREDIELFVQHTLRSDGEGKMDRLREKVCQKASSVFLWVVLVVPMLNQLYDRSQFMEMEKRLDEIPDTLDGLFAQILARNSEDIGISILLLQWVLFARRPLSPIELYSATQLGSASASLAETDVLHGDSLNRYLLNCSRGLTEITKANPPVVQFIHESVRDFLIKKNGLAKRDPTLSENFEGVSNEHLSKACLRYFDQCLPPHQGYERRGVPFWKGRIPSFQKTFPFAKYAVTYMFSHANIAEAMGISHLQLVRRFQNNNTGNLLTWVQYWNIFEQFQIRRYTADVHLLYILSENNLLHLSKLLLKDRVDVNVVGQRYGNALQAACAAGHVEMVKLLLENGADVDVVSGEHKHALFAAIHKKQDSVAKLLGRIGVSPPIKLLVERLRTAVRQSNWPTVEVLLATGTSVNLKDMKIDGEPLLYRAVEEGETSVAELLIQRGADVNSYGGKYGFALQAAAVRGDHQLSRILIENGANVNNGGGYYSNALYAANVQHAYQPSQRLIKNEVDVNASEGGWGNALQAAVARGDYQLSRFLLENGANINACRGYYGTALQAAVAIGEHQLSRFLLENGANINASGGYYGTALHAAVALGDHQLSRFLLENGANIDASGTYYGTALQAAVVQGDHQLSQILIENGANINASGAYCGTALQAAVVQGDYQLSRILIENGANVNSFKEQYLNALQSAIQSRQEKRAMLLIESGATYLNALRSALKSRQDENKLRLIAGGADVDVDVDVDFFATTLDAFEALGFDHINRECNKHQRDYITS</sequence>
<comment type="caution">
    <text evidence="5">The sequence shown here is derived from an EMBL/GenBank/DDBJ whole genome shotgun (WGS) entry which is preliminary data.</text>
</comment>
<feature type="domain" description="Nucleoside phosphorylase" evidence="3">
    <location>
        <begin position="23"/>
        <end position="304"/>
    </location>
</feature>
<gene>
    <name evidence="5" type="ORF">A1O9_11934</name>
</gene>
<dbReference type="Pfam" id="PF12796">
    <property type="entry name" value="Ank_2"/>
    <property type="match status" value="4"/>
</dbReference>
<dbReference type="Proteomes" id="UP000027920">
    <property type="component" value="Unassembled WGS sequence"/>
</dbReference>
<dbReference type="VEuPathDB" id="FungiDB:A1O9_11934"/>
<dbReference type="Gene3D" id="3.40.50.300">
    <property type="entry name" value="P-loop containing nucleotide triphosphate hydrolases"/>
    <property type="match status" value="1"/>
</dbReference>
<evidence type="ECO:0000256" key="2">
    <source>
        <dbReference type="PROSITE-ProRule" id="PRU00023"/>
    </source>
</evidence>
<dbReference type="InterPro" id="IPR053137">
    <property type="entry name" value="NLR-like"/>
</dbReference>
<dbReference type="InterPro" id="IPR036770">
    <property type="entry name" value="Ankyrin_rpt-contain_sf"/>
</dbReference>
<dbReference type="SMART" id="SM00248">
    <property type="entry name" value="ANK"/>
    <property type="match status" value="11"/>
</dbReference>
<feature type="repeat" description="ANK" evidence="2">
    <location>
        <begin position="1203"/>
        <end position="1235"/>
    </location>
</feature>
<feature type="domain" description="Nephrocystin 3-like N-terminal" evidence="4">
    <location>
        <begin position="393"/>
        <end position="569"/>
    </location>
</feature>
<dbReference type="PROSITE" id="PS50297">
    <property type="entry name" value="ANK_REP_REGION"/>
    <property type="match status" value="7"/>
</dbReference>
<dbReference type="HOGENOM" id="CLU_000288_34_2_1"/>
<reference evidence="5 6" key="1">
    <citation type="submission" date="2013-03" db="EMBL/GenBank/DDBJ databases">
        <title>The Genome Sequence of Exophiala aquamarina CBS 119918.</title>
        <authorList>
            <consortium name="The Broad Institute Genomics Platform"/>
            <person name="Cuomo C."/>
            <person name="de Hoog S."/>
            <person name="Gorbushina A."/>
            <person name="Walker B."/>
            <person name="Young S.K."/>
            <person name="Zeng Q."/>
            <person name="Gargeya S."/>
            <person name="Fitzgerald M."/>
            <person name="Haas B."/>
            <person name="Abouelleil A."/>
            <person name="Allen A.W."/>
            <person name="Alvarado L."/>
            <person name="Arachchi H.M."/>
            <person name="Berlin A.M."/>
            <person name="Chapman S.B."/>
            <person name="Gainer-Dewar J."/>
            <person name="Goldberg J."/>
            <person name="Griggs A."/>
            <person name="Gujja S."/>
            <person name="Hansen M."/>
            <person name="Howarth C."/>
            <person name="Imamovic A."/>
            <person name="Ireland A."/>
            <person name="Larimer J."/>
            <person name="McCowan C."/>
            <person name="Murphy C."/>
            <person name="Pearson M."/>
            <person name="Poon T.W."/>
            <person name="Priest M."/>
            <person name="Roberts A."/>
            <person name="Saif S."/>
            <person name="Shea T."/>
            <person name="Sisk P."/>
            <person name="Sykes S."/>
            <person name="Wortman J."/>
            <person name="Nusbaum C."/>
            <person name="Birren B."/>
        </authorList>
    </citation>
    <scope>NUCLEOTIDE SEQUENCE [LARGE SCALE GENOMIC DNA]</scope>
    <source>
        <strain evidence="5 6">CBS 119918</strain>
    </source>
</reference>
<dbReference type="Gene3D" id="3.40.50.1580">
    <property type="entry name" value="Nucleoside phosphorylase domain"/>
    <property type="match status" value="1"/>
</dbReference>
<name>A0A072NVQ0_9EURO</name>
<dbReference type="GeneID" id="25286829"/>
<dbReference type="InterPro" id="IPR000845">
    <property type="entry name" value="Nucleoside_phosphorylase_d"/>
</dbReference>
<dbReference type="STRING" id="1182545.A0A072NVQ0"/>
<dbReference type="InterPro" id="IPR035994">
    <property type="entry name" value="Nucleoside_phosphorylase_sf"/>
</dbReference>
<feature type="repeat" description="ANK" evidence="2">
    <location>
        <begin position="1107"/>
        <end position="1136"/>
    </location>
</feature>
<dbReference type="RefSeq" id="XP_013254534.1">
    <property type="nucleotide sequence ID" value="XM_013399080.1"/>
</dbReference>
<evidence type="ECO:0000313" key="6">
    <source>
        <dbReference type="Proteomes" id="UP000027920"/>
    </source>
</evidence>
<dbReference type="Pfam" id="PF24883">
    <property type="entry name" value="NPHP3_N"/>
    <property type="match status" value="1"/>
</dbReference>
<dbReference type="SUPFAM" id="SSF53167">
    <property type="entry name" value="Purine and uridine phosphorylases"/>
    <property type="match status" value="1"/>
</dbReference>
<feature type="repeat" description="ANK" evidence="2">
    <location>
        <begin position="1005"/>
        <end position="1037"/>
    </location>
</feature>
<evidence type="ECO:0000259" key="3">
    <source>
        <dbReference type="Pfam" id="PF01048"/>
    </source>
</evidence>
<dbReference type="Pfam" id="PF01048">
    <property type="entry name" value="PNP_UDP_1"/>
    <property type="match status" value="1"/>
</dbReference>
<keyword evidence="2" id="KW-0040">ANK repeat</keyword>
<protein>
    <submittedName>
        <fullName evidence="5">Uncharacterized protein</fullName>
    </submittedName>
</protein>
<feature type="repeat" description="ANK" evidence="2">
    <location>
        <begin position="1137"/>
        <end position="1169"/>
    </location>
</feature>
<dbReference type="InterPro" id="IPR002110">
    <property type="entry name" value="Ankyrin_rpt"/>
</dbReference>
<dbReference type="GO" id="GO:0003824">
    <property type="term" value="F:catalytic activity"/>
    <property type="evidence" value="ECO:0007669"/>
    <property type="project" value="InterPro"/>
</dbReference>
<dbReference type="SUPFAM" id="SSF48403">
    <property type="entry name" value="Ankyrin repeat"/>
    <property type="match status" value="2"/>
</dbReference>
<dbReference type="EMBL" id="AMGV01000020">
    <property type="protein sequence ID" value="KEF51944.1"/>
    <property type="molecule type" value="Genomic_DNA"/>
</dbReference>
<keyword evidence="6" id="KW-1185">Reference proteome</keyword>
<evidence type="ECO:0000313" key="5">
    <source>
        <dbReference type="EMBL" id="KEF51944.1"/>
    </source>
</evidence>
<dbReference type="GO" id="GO:0009116">
    <property type="term" value="P:nucleoside metabolic process"/>
    <property type="evidence" value="ECO:0007669"/>
    <property type="project" value="InterPro"/>
</dbReference>
<dbReference type="PROSITE" id="PS50088">
    <property type="entry name" value="ANK_REPEAT"/>
    <property type="match status" value="7"/>
</dbReference>
<dbReference type="Gene3D" id="1.25.40.20">
    <property type="entry name" value="Ankyrin repeat-containing domain"/>
    <property type="match status" value="3"/>
</dbReference>
<evidence type="ECO:0000259" key="4">
    <source>
        <dbReference type="Pfam" id="PF24883"/>
    </source>
</evidence>
<feature type="repeat" description="ANK" evidence="2">
    <location>
        <begin position="906"/>
        <end position="938"/>
    </location>
</feature>
<proteinExistence type="predicted"/>
<organism evidence="5 6">
    <name type="scientific">Exophiala aquamarina CBS 119918</name>
    <dbReference type="NCBI Taxonomy" id="1182545"/>
    <lineage>
        <taxon>Eukaryota</taxon>
        <taxon>Fungi</taxon>
        <taxon>Dikarya</taxon>
        <taxon>Ascomycota</taxon>
        <taxon>Pezizomycotina</taxon>
        <taxon>Eurotiomycetes</taxon>
        <taxon>Chaetothyriomycetidae</taxon>
        <taxon>Chaetothyriales</taxon>
        <taxon>Herpotrichiellaceae</taxon>
        <taxon>Exophiala</taxon>
    </lineage>
</organism>
<dbReference type="InterPro" id="IPR056884">
    <property type="entry name" value="NPHP3-like_N"/>
</dbReference>
<dbReference type="InterPro" id="IPR027417">
    <property type="entry name" value="P-loop_NTPase"/>
</dbReference>
<dbReference type="SUPFAM" id="SSF52540">
    <property type="entry name" value="P-loop containing nucleoside triphosphate hydrolases"/>
    <property type="match status" value="1"/>
</dbReference>
<dbReference type="PANTHER" id="PTHR46082:SF11">
    <property type="entry name" value="AAA+ ATPASE DOMAIN-CONTAINING PROTEIN-RELATED"/>
    <property type="match status" value="1"/>
</dbReference>
<evidence type="ECO:0000256" key="1">
    <source>
        <dbReference type="ARBA" id="ARBA00022737"/>
    </source>
</evidence>
<dbReference type="OrthoDB" id="4160849at2759"/>